<evidence type="ECO:0000313" key="7">
    <source>
        <dbReference type="Proteomes" id="UP000620366"/>
    </source>
</evidence>
<comment type="cofactor">
    <cofactor evidence="1">
        <name>Zn(2+)</name>
        <dbReference type="ChEBI" id="CHEBI:29105"/>
    </cofactor>
</comment>
<dbReference type="Gene3D" id="2.40.30.130">
    <property type="match status" value="1"/>
</dbReference>
<evidence type="ECO:0000256" key="3">
    <source>
        <dbReference type="ARBA" id="ARBA00022723"/>
    </source>
</evidence>
<evidence type="ECO:0000256" key="4">
    <source>
        <dbReference type="ARBA" id="ARBA00022833"/>
    </source>
</evidence>
<reference evidence="6" key="1">
    <citation type="submission" date="2020-08" db="EMBL/GenBank/DDBJ databases">
        <title>Genome public.</title>
        <authorList>
            <person name="Liu C."/>
            <person name="Sun Q."/>
        </authorList>
    </citation>
    <scope>NUCLEOTIDE SEQUENCE</scope>
    <source>
        <strain evidence="6">BX7</strain>
    </source>
</reference>
<dbReference type="GO" id="GO:0005737">
    <property type="term" value="C:cytoplasm"/>
    <property type="evidence" value="ECO:0007669"/>
    <property type="project" value="UniProtKB-SubCell"/>
</dbReference>
<dbReference type="InterPro" id="IPR018163">
    <property type="entry name" value="Thr/Ala-tRNA-synth_IIc_edit"/>
</dbReference>
<comment type="subcellular location">
    <subcellularLocation>
        <location evidence="2">Cytoplasm</location>
    </subcellularLocation>
</comment>
<keyword evidence="3" id="KW-0479">Metal-binding</keyword>
<sequence>MTEKLYYTTPYETRFEARVISCVRQGDAWLAVLERTLFYPEGGGQPADHGTLGGRRVLDVHERGDDVVHTLDGPLREGELVEGLVDWPRRFSLMQHHSAEHMVSGTVHRLFGFDNVGFHMGGDCVTMDFSGPLEQSQLDEVEDTVNRGIWENRALRCFYPGREALGALSYRSKKELDGEVRLVEVPEYDLCACCGLHVARTGEIGLVKLTGSQRYKGGTRVSMLCGERALADYRERNAQARELSALYSARVHEIVPAAARVLAERDEWKARCAALERELFARRAEAYAGRDTVCVIEEGLSPAGCRLFGEALMARCGLAVVLGGSEGARCYAVASASCDVRPIVKEANAALMGRGGGNAQLAQGSFAAPDEAIKEHFKRKEKSCESAG</sequence>
<evidence type="ECO:0000259" key="5">
    <source>
        <dbReference type="PROSITE" id="PS50860"/>
    </source>
</evidence>
<dbReference type="SMART" id="SM00863">
    <property type="entry name" value="tRNA_SAD"/>
    <property type="match status" value="1"/>
</dbReference>
<dbReference type="InterPro" id="IPR018165">
    <property type="entry name" value="Ala-tRNA-synth_IIc_core"/>
</dbReference>
<dbReference type="InterPro" id="IPR012947">
    <property type="entry name" value="tRNA_SAD"/>
</dbReference>
<gene>
    <name evidence="6" type="ORF">H8695_04660</name>
</gene>
<keyword evidence="7" id="KW-1185">Reference proteome</keyword>
<dbReference type="SUPFAM" id="SSF55186">
    <property type="entry name" value="ThrRS/AlaRS common domain"/>
    <property type="match status" value="1"/>
</dbReference>
<dbReference type="GO" id="GO:0006419">
    <property type="term" value="P:alanyl-tRNA aminoacylation"/>
    <property type="evidence" value="ECO:0007669"/>
    <property type="project" value="InterPro"/>
</dbReference>
<dbReference type="PANTHER" id="PTHR43462">
    <property type="entry name" value="ALANYL-TRNA EDITING PROTEIN"/>
    <property type="match status" value="1"/>
</dbReference>
<dbReference type="EMBL" id="JACRSP010000002">
    <property type="protein sequence ID" value="MBC8535980.1"/>
    <property type="molecule type" value="Genomic_DNA"/>
</dbReference>
<protein>
    <submittedName>
        <fullName evidence="6">Alanyl-tRNA editing protein</fullName>
    </submittedName>
</protein>
<organism evidence="6 7">
    <name type="scientific">Feifania hominis</name>
    <dbReference type="NCBI Taxonomy" id="2763660"/>
    <lineage>
        <taxon>Bacteria</taxon>
        <taxon>Bacillati</taxon>
        <taxon>Bacillota</taxon>
        <taxon>Clostridia</taxon>
        <taxon>Eubacteriales</taxon>
        <taxon>Feifaniaceae</taxon>
        <taxon>Feifania</taxon>
    </lineage>
</organism>
<dbReference type="GO" id="GO:0002161">
    <property type="term" value="F:aminoacyl-tRNA deacylase activity"/>
    <property type="evidence" value="ECO:0007669"/>
    <property type="project" value="UniProtKB-ARBA"/>
</dbReference>
<dbReference type="SUPFAM" id="SSF50447">
    <property type="entry name" value="Translation proteins"/>
    <property type="match status" value="1"/>
</dbReference>
<feature type="domain" description="Alanyl-transfer RNA synthetases family profile" evidence="5">
    <location>
        <begin position="1"/>
        <end position="235"/>
    </location>
</feature>
<dbReference type="GO" id="GO:0003676">
    <property type="term" value="F:nucleic acid binding"/>
    <property type="evidence" value="ECO:0007669"/>
    <property type="project" value="InterPro"/>
</dbReference>
<dbReference type="GO" id="GO:0004813">
    <property type="term" value="F:alanine-tRNA ligase activity"/>
    <property type="evidence" value="ECO:0007669"/>
    <property type="project" value="InterPro"/>
</dbReference>
<name>A0A926DFB7_9FIRM</name>
<accession>A0A926DFB7</accession>
<dbReference type="Gene3D" id="3.10.310.40">
    <property type="match status" value="1"/>
</dbReference>
<dbReference type="Pfam" id="PF07973">
    <property type="entry name" value="tRNA_SAD"/>
    <property type="match status" value="1"/>
</dbReference>
<comment type="caution">
    <text evidence="6">The sequence shown here is derived from an EMBL/GenBank/DDBJ whole genome shotgun (WGS) entry which is preliminary data.</text>
</comment>
<dbReference type="PROSITE" id="PS50860">
    <property type="entry name" value="AA_TRNA_LIGASE_II_ALA"/>
    <property type="match status" value="1"/>
</dbReference>
<evidence type="ECO:0000256" key="1">
    <source>
        <dbReference type="ARBA" id="ARBA00001947"/>
    </source>
</evidence>
<dbReference type="PANTHER" id="PTHR43462:SF1">
    <property type="entry name" value="ALANYL-TRNA EDITING PROTEIN AARSD1"/>
    <property type="match status" value="1"/>
</dbReference>
<dbReference type="AlphaFoldDB" id="A0A926DFB7"/>
<dbReference type="GO" id="GO:0046872">
    <property type="term" value="F:metal ion binding"/>
    <property type="evidence" value="ECO:0007669"/>
    <property type="project" value="UniProtKB-KW"/>
</dbReference>
<dbReference type="GO" id="GO:0005524">
    <property type="term" value="F:ATP binding"/>
    <property type="evidence" value="ECO:0007669"/>
    <property type="project" value="InterPro"/>
</dbReference>
<keyword evidence="4" id="KW-0862">Zinc</keyword>
<dbReference type="InterPro" id="IPR051335">
    <property type="entry name" value="Alanyl-tRNA_Editing_Enzymes"/>
</dbReference>
<dbReference type="InterPro" id="IPR009000">
    <property type="entry name" value="Transl_B-barrel_sf"/>
</dbReference>
<dbReference type="Proteomes" id="UP000620366">
    <property type="component" value="Unassembled WGS sequence"/>
</dbReference>
<evidence type="ECO:0000256" key="2">
    <source>
        <dbReference type="ARBA" id="ARBA00004496"/>
    </source>
</evidence>
<evidence type="ECO:0000313" key="6">
    <source>
        <dbReference type="EMBL" id="MBC8535980.1"/>
    </source>
</evidence>
<dbReference type="Gene3D" id="3.30.980.10">
    <property type="entry name" value="Threonyl-trna Synthetase, Chain A, domain 2"/>
    <property type="match status" value="1"/>
</dbReference>
<proteinExistence type="predicted"/>
<dbReference type="RefSeq" id="WP_249299737.1">
    <property type="nucleotide sequence ID" value="NZ_JACRSP010000002.1"/>
</dbReference>